<name>A0A6J8BLN9_MYTCO</name>
<gene>
    <name evidence="2" type="ORF">MCOR_19706</name>
</gene>
<accession>A0A6J8BLN9</accession>
<evidence type="ECO:0000256" key="1">
    <source>
        <dbReference type="SAM" id="MobiDB-lite"/>
    </source>
</evidence>
<evidence type="ECO:0000313" key="3">
    <source>
        <dbReference type="Proteomes" id="UP000507470"/>
    </source>
</evidence>
<reference evidence="2 3" key="1">
    <citation type="submission" date="2020-06" db="EMBL/GenBank/DDBJ databases">
        <authorList>
            <person name="Li R."/>
            <person name="Bekaert M."/>
        </authorList>
    </citation>
    <scope>NUCLEOTIDE SEQUENCE [LARGE SCALE GENOMIC DNA]</scope>
    <source>
        <strain evidence="3">wild</strain>
    </source>
</reference>
<organism evidence="2 3">
    <name type="scientific">Mytilus coruscus</name>
    <name type="common">Sea mussel</name>
    <dbReference type="NCBI Taxonomy" id="42192"/>
    <lineage>
        <taxon>Eukaryota</taxon>
        <taxon>Metazoa</taxon>
        <taxon>Spiralia</taxon>
        <taxon>Lophotrochozoa</taxon>
        <taxon>Mollusca</taxon>
        <taxon>Bivalvia</taxon>
        <taxon>Autobranchia</taxon>
        <taxon>Pteriomorphia</taxon>
        <taxon>Mytilida</taxon>
        <taxon>Mytiloidea</taxon>
        <taxon>Mytilidae</taxon>
        <taxon>Mytilinae</taxon>
        <taxon>Mytilus</taxon>
    </lineage>
</organism>
<keyword evidence="3" id="KW-1185">Reference proteome</keyword>
<dbReference type="Proteomes" id="UP000507470">
    <property type="component" value="Unassembled WGS sequence"/>
</dbReference>
<proteinExistence type="predicted"/>
<dbReference type="EMBL" id="CACVKT020003474">
    <property type="protein sequence ID" value="CAC5384020.1"/>
    <property type="molecule type" value="Genomic_DNA"/>
</dbReference>
<dbReference type="AlphaFoldDB" id="A0A6J8BLN9"/>
<evidence type="ECO:0000313" key="2">
    <source>
        <dbReference type="EMBL" id="CAC5384020.1"/>
    </source>
</evidence>
<feature type="region of interest" description="Disordered" evidence="1">
    <location>
        <begin position="286"/>
        <end position="306"/>
    </location>
</feature>
<evidence type="ECO:0008006" key="4">
    <source>
        <dbReference type="Google" id="ProtNLM"/>
    </source>
</evidence>
<feature type="compositionally biased region" description="Low complexity" evidence="1">
    <location>
        <begin position="286"/>
        <end position="303"/>
    </location>
</feature>
<sequence>MTDIDFLLLFECILNFAAEIVRDLATEKILKLHQTRLFMDFLKKAKHHLYHQWDKKNRTCCNCPITGRLIWKTGNLNTKIFEKLFAYVKTHACSNRPRTRNGAPNIEICICKYEEGNISMEDLDLCAIKSLCQYSPLSSLLTASEENQLDILINIRNKVCHAVKSNIFSEPELDLMRTEVSDALCNLSDIDKKYMKMIIKDKRQKSLKDPSIQELRLKIDQIEKDAQNCTDHMRTQTDQNKTLLTEVGDIRKAQERQEVEDKNFRDQCLKFFGEFRQTFKNVKATCSASKSTGTSSSTQGSLSEKAESGKEIDLKVKLKNIDEDKMRNGLEKETSTDINDGWKLYTVKHGCILLEMKTVSDTFSSEKILNSRMQALVKRILTAGEVNTSKQAEIYMELTIKSPLTTEEEKIIRNVFAEPSQLHSDFENKLSDDHITKGKSEAFQGMCSW</sequence>
<protein>
    <recommendedName>
        <fullName evidence="4">DZIP3-like HEPN domain-containing protein</fullName>
    </recommendedName>
</protein>